<dbReference type="STRING" id="387005.A0A183HWR5"/>
<evidence type="ECO:0000313" key="1">
    <source>
        <dbReference type="EMBL" id="VDO80452.1"/>
    </source>
</evidence>
<sequence>MPKLQMRMGNSENIGNNYRHMDDSSSMEQMNTSIRYLNSLVTLKKHLMLAEQSVNNQNIGNATSGDQTFGGANPVAHNINLIQRNLVDNSNIDKWLSERYMNMSI</sequence>
<reference evidence="3" key="1">
    <citation type="submission" date="2016-06" db="UniProtKB">
        <authorList>
            <consortium name="WormBaseParasite"/>
        </authorList>
    </citation>
    <scope>IDENTIFICATION</scope>
</reference>
<organism evidence="3">
    <name type="scientific">Onchocerca flexuosa</name>
    <dbReference type="NCBI Taxonomy" id="387005"/>
    <lineage>
        <taxon>Eukaryota</taxon>
        <taxon>Metazoa</taxon>
        <taxon>Ecdysozoa</taxon>
        <taxon>Nematoda</taxon>
        <taxon>Chromadorea</taxon>
        <taxon>Rhabditida</taxon>
        <taxon>Spirurina</taxon>
        <taxon>Spiruromorpha</taxon>
        <taxon>Filarioidea</taxon>
        <taxon>Onchocercidae</taxon>
        <taxon>Onchocerca</taxon>
    </lineage>
</organism>
<dbReference type="WBParaSite" id="OFLC_0001192701-mRNA-1">
    <property type="protein sequence ID" value="OFLC_0001192701-mRNA-1"/>
    <property type="gene ID" value="OFLC_0001192701"/>
</dbReference>
<name>A0A183HWR5_9BILA</name>
<protein>
    <submittedName>
        <fullName evidence="1 3">Uncharacterized protein</fullName>
    </submittedName>
</protein>
<evidence type="ECO:0000313" key="3">
    <source>
        <dbReference type="WBParaSite" id="OFLC_0001192701-mRNA-1"/>
    </source>
</evidence>
<dbReference type="Proteomes" id="UP000267606">
    <property type="component" value="Unassembled WGS sequence"/>
</dbReference>
<dbReference type="EMBL" id="UZAJ01017864">
    <property type="protein sequence ID" value="VDO80452.1"/>
    <property type="molecule type" value="Genomic_DNA"/>
</dbReference>
<proteinExistence type="predicted"/>
<keyword evidence="2" id="KW-1185">Reference proteome</keyword>
<accession>A0A183HWR5</accession>
<gene>
    <name evidence="1" type="ORF">OFLC_LOCUS11925</name>
</gene>
<reference evidence="1 2" key="2">
    <citation type="submission" date="2018-11" db="EMBL/GenBank/DDBJ databases">
        <authorList>
            <consortium name="Pathogen Informatics"/>
        </authorList>
    </citation>
    <scope>NUCLEOTIDE SEQUENCE [LARGE SCALE GENOMIC DNA]</scope>
</reference>
<evidence type="ECO:0000313" key="2">
    <source>
        <dbReference type="Proteomes" id="UP000267606"/>
    </source>
</evidence>
<dbReference type="AlphaFoldDB" id="A0A183HWR5"/>